<evidence type="ECO:0000313" key="3">
    <source>
        <dbReference type="Proteomes" id="UP001146120"/>
    </source>
</evidence>
<feature type="compositionally biased region" description="Polar residues" evidence="1">
    <location>
        <begin position="463"/>
        <end position="474"/>
    </location>
</feature>
<feature type="region of interest" description="Disordered" evidence="1">
    <location>
        <begin position="463"/>
        <end position="492"/>
    </location>
</feature>
<dbReference type="InterPro" id="IPR038513">
    <property type="entry name" value="FAIM1_dom_sf"/>
</dbReference>
<reference evidence="2" key="1">
    <citation type="submission" date="2022-11" db="EMBL/GenBank/DDBJ databases">
        <authorList>
            <person name="Morgan W.R."/>
            <person name="Tartar A."/>
        </authorList>
    </citation>
    <scope>NUCLEOTIDE SEQUENCE</scope>
    <source>
        <strain evidence="2">ARSEF 373</strain>
    </source>
</reference>
<dbReference type="Proteomes" id="UP001146120">
    <property type="component" value="Unassembled WGS sequence"/>
</dbReference>
<name>A0AAV2Z729_9STRA</name>
<accession>A0AAV2Z729</accession>
<dbReference type="EMBL" id="DAKRPA010000045">
    <property type="protein sequence ID" value="DBA01555.1"/>
    <property type="molecule type" value="Genomic_DNA"/>
</dbReference>
<gene>
    <name evidence="2" type="ORF">N0F65_011526</name>
</gene>
<sequence>MSRQSGNWSNIKVTNAKACACYFEISNVGKTIESSKKRVTWRLKVEEGREFEVSLTHSLASGKKVLRVDGIIKYTTKGLTFGDWDYVFNLPGGHVVHIIIKPSVELNDMYDLIIDGISFRRLPERLESGGASGGRSSGYRSQSNSITNASSRSDSYTYNYSGGGGDSGPSSRNTSFTPWECTRCTLVNDKPLAPVCEACGNPKPTYIAPQARERAQQVAEQRASEPVSAYRSSKPNKSTTNASKPRKPEPEPDLMGMDTAFQTSDNSFGAEHNPFGSSDPFGTNSADTTSSFNTFERKGSGYQAQAQDITSMLSGLDFTAAPAPVQPYPPPTTSPLQNGSSSQGDAQVRTGSGDLWESGMVDLNLREKPKQTSVRSMQTLEQARLQQPKEKVPVMPPPSVASHGYYNSQAMTPQGYYQQPMGGGYNTVGAPGYGMGQPGYGAAPMVGYGFGMGAAGAAPVQGSQQFMTNPTQPAGQPRRASFAGLDPFATLS</sequence>
<dbReference type="Gene3D" id="2.40.128.180">
    <property type="match status" value="1"/>
</dbReference>
<keyword evidence="3" id="KW-1185">Reference proteome</keyword>
<feature type="compositionally biased region" description="Polar residues" evidence="1">
    <location>
        <begin position="280"/>
        <end position="292"/>
    </location>
</feature>
<evidence type="ECO:0008006" key="4">
    <source>
        <dbReference type="Google" id="ProtNLM"/>
    </source>
</evidence>
<evidence type="ECO:0000256" key="1">
    <source>
        <dbReference type="SAM" id="MobiDB-lite"/>
    </source>
</evidence>
<feature type="region of interest" description="Disordered" evidence="1">
    <location>
        <begin position="128"/>
        <end position="154"/>
    </location>
</feature>
<feature type="compositionally biased region" description="Pro residues" evidence="1">
    <location>
        <begin position="324"/>
        <end position="333"/>
    </location>
</feature>
<feature type="region of interest" description="Disordered" evidence="1">
    <location>
        <begin position="211"/>
        <end position="292"/>
    </location>
</feature>
<comment type="caution">
    <text evidence="2">The sequence shown here is derived from an EMBL/GenBank/DDBJ whole genome shotgun (WGS) entry which is preliminary data.</text>
</comment>
<organism evidence="2 3">
    <name type="scientific">Lagenidium giganteum</name>
    <dbReference type="NCBI Taxonomy" id="4803"/>
    <lineage>
        <taxon>Eukaryota</taxon>
        <taxon>Sar</taxon>
        <taxon>Stramenopiles</taxon>
        <taxon>Oomycota</taxon>
        <taxon>Peronosporomycetes</taxon>
        <taxon>Pythiales</taxon>
        <taxon>Pythiaceae</taxon>
    </lineage>
</organism>
<reference evidence="2" key="2">
    <citation type="journal article" date="2023" name="Microbiol Resour">
        <title>Decontamination and Annotation of the Draft Genome Sequence of the Oomycete Lagenidium giganteum ARSEF 373.</title>
        <authorList>
            <person name="Morgan W.R."/>
            <person name="Tartar A."/>
        </authorList>
    </citation>
    <scope>NUCLEOTIDE SEQUENCE</scope>
    <source>
        <strain evidence="2">ARSEF 373</strain>
    </source>
</reference>
<feature type="compositionally biased region" description="Low complexity" evidence="1">
    <location>
        <begin position="216"/>
        <end position="225"/>
    </location>
</feature>
<evidence type="ECO:0000313" key="2">
    <source>
        <dbReference type="EMBL" id="DBA01555.1"/>
    </source>
</evidence>
<dbReference type="Gene3D" id="2.30.30.380">
    <property type="entry name" value="Zn-finger domain of Sec23/24"/>
    <property type="match status" value="1"/>
</dbReference>
<feature type="compositionally biased region" description="Polar residues" evidence="1">
    <location>
        <begin position="230"/>
        <end position="243"/>
    </location>
</feature>
<feature type="region of interest" description="Disordered" evidence="1">
    <location>
        <begin position="320"/>
        <end position="348"/>
    </location>
</feature>
<feature type="compositionally biased region" description="Polar residues" evidence="1">
    <location>
        <begin position="336"/>
        <end position="345"/>
    </location>
</feature>
<protein>
    <recommendedName>
        <fullName evidence="4">RanBP2-type domain-containing protein</fullName>
    </recommendedName>
</protein>
<proteinExistence type="predicted"/>
<dbReference type="AlphaFoldDB" id="A0AAV2Z729"/>